<dbReference type="InterPro" id="IPR024411">
    <property type="entry name" value="Tail_terminator_phage"/>
</dbReference>
<proteinExistence type="predicted"/>
<reference evidence="1" key="1">
    <citation type="submission" date="2022-04" db="EMBL/GenBank/DDBJ databases">
        <authorList>
            <person name="Hwangbo M."/>
            <person name="Wang B."/>
            <person name="Yang S.-H."/>
            <person name="Gill J.J."/>
            <person name="Chu K.-H."/>
            <person name="Young R."/>
        </authorList>
    </citation>
    <scope>NUCLEOTIDE SEQUENCE</scope>
</reference>
<evidence type="ECO:0000313" key="2">
    <source>
        <dbReference type="Proteomes" id="UP001057085"/>
    </source>
</evidence>
<dbReference type="Pfam" id="PF12691">
    <property type="entry name" value="Phage_tail_terminator_6"/>
    <property type="match status" value="1"/>
</dbReference>
<name>A0A9E7LBP8_9CAUD</name>
<dbReference type="Proteomes" id="UP001057085">
    <property type="component" value="Segment"/>
</dbReference>
<dbReference type="EMBL" id="ON191532">
    <property type="protein sequence ID" value="URG17501.1"/>
    <property type="molecule type" value="Genomic_DNA"/>
</dbReference>
<gene>
    <name evidence="1" type="ORF">Mbo4_011</name>
</gene>
<keyword evidence="2" id="KW-1185">Reference proteome</keyword>
<sequence length="156" mass="17851">MTTFSTTSNELLKALGLRLVELDLVQYSEADDTIYTEDPELPAYVWRELPADPDTAVSATVTNDARDRDHWNPDYYVRLRFRTAENAAVDAEDLADKFFNHLHVPDHFYQPQTWPGGVRVIDVRRVVRAQSAPDSNNRLMRADSYRITLNPPGEIS</sequence>
<evidence type="ECO:0000313" key="1">
    <source>
        <dbReference type="EMBL" id="URG17501.1"/>
    </source>
</evidence>
<accession>A0A9E7LBP8</accession>
<protein>
    <submittedName>
        <fullName evidence="1">Minor capsid protein</fullName>
    </submittedName>
</protein>
<organism evidence="1 2">
    <name type="scientific">Rhodococcus phage Mbo4</name>
    <dbReference type="NCBI Taxonomy" id="2936912"/>
    <lineage>
        <taxon>Viruses</taxon>
        <taxon>Duplodnaviria</taxon>
        <taxon>Heunggongvirae</taxon>
        <taxon>Uroviricota</taxon>
        <taxon>Caudoviricetes</taxon>
        <taxon>Mboquatrovirus</taxon>
        <taxon>Mboquatrovirus Mbo4</taxon>
    </lineage>
</organism>